<keyword evidence="3" id="KW-1185">Reference proteome</keyword>
<comment type="caution">
    <text evidence="2">The sequence shown here is derived from an EMBL/GenBank/DDBJ whole genome shotgun (WGS) entry which is preliminary data.</text>
</comment>
<gene>
    <name evidence="2" type="ORF">DdX_14184</name>
</gene>
<name>A0AAD4MSA4_9BILA</name>
<keyword evidence="1" id="KW-0732">Signal</keyword>
<accession>A0AAD4MSA4</accession>
<organism evidence="2 3">
    <name type="scientific">Ditylenchus destructor</name>
    <dbReference type="NCBI Taxonomy" id="166010"/>
    <lineage>
        <taxon>Eukaryota</taxon>
        <taxon>Metazoa</taxon>
        <taxon>Ecdysozoa</taxon>
        <taxon>Nematoda</taxon>
        <taxon>Chromadorea</taxon>
        <taxon>Rhabditida</taxon>
        <taxon>Tylenchina</taxon>
        <taxon>Tylenchomorpha</taxon>
        <taxon>Sphaerularioidea</taxon>
        <taxon>Anguinidae</taxon>
        <taxon>Anguininae</taxon>
        <taxon>Ditylenchus</taxon>
    </lineage>
</organism>
<feature type="chain" id="PRO_5041923806" evidence="1">
    <location>
        <begin position="21"/>
        <end position="106"/>
    </location>
</feature>
<sequence>MNGIVFALLILSICVAVATADTPPKLSIVTLTNGRIQSESSNCYKNCVKADGRPSDCMIECFGTPKQKECAKKCTGNDTEKRWHWRLMAHNVTDQIRDCFQNCVGQ</sequence>
<evidence type="ECO:0000313" key="3">
    <source>
        <dbReference type="Proteomes" id="UP001201812"/>
    </source>
</evidence>
<feature type="signal peptide" evidence="1">
    <location>
        <begin position="1"/>
        <end position="20"/>
    </location>
</feature>
<reference evidence="2" key="1">
    <citation type="submission" date="2022-01" db="EMBL/GenBank/DDBJ databases">
        <title>Genome Sequence Resource for Two Populations of Ditylenchus destructor, the Migratory Endoparasitic Phytonematode.</title>
        <authorList>
            <person name="Zhang H."/>
            <person name="Lin R."/>
            <person name="Xie B."/>
        </authorList>
    </citation>
    <scope>NUCLEOTIDE SEQUENCE</scope>
    <source>
        <strain evidence="2">BazhouSP</strain>
    </source>
</reference>
<dbReference type="AlphaFoldDB" id="A0AAD4MSA4"/>
<proteinExistence type="predicted"/>
<evidence type="ECO:0000313" key="2">
    <source>
        <dbReference type="EMBL" id="KAI1704550.1"/>
    </source>
</evidence>
<protein>
    <submittedName>
        <fullName evidence="2">Uncharacterized protein</fullName>
    </submittedName>
</protein>
<evidence type="ECO:0000256" key="1">
    <source>
        <dbReference type="SAM" id="SignalP"/>
    </source>
</evidence>
<dbReference type="EMBL" id="JAKKPZ010000066">
    <property type="protein sequence ID" value="KAI1704550.1"/>
    <property type="molecule type" value="Genomic_DNA"/>
</dbReference>
<dbReference type="Proteomes" id="UP001201812">
    <property type="component" value="Unassembled WGS sequence"/>
</dbReference>